<reference evidence="3" key="1">
    <citation type="submission" date="2021-02" db="EMBL/GenBank/DDBJ databases">
        <authorList>
            <person name="Dougan E. K."/>
            <person name="Rhodes N."/>
            <person name="Thang M."/>
            <person name="Chan C."/>
        </authorList>
    </citation>
    <scope>NUCLEOTIDE SEQUENCE</scope>
</reference>
<organism evidence="3 4">
    <name type="scientific">Symbiodinium necroappetens</name>
    <dbReference type="NCBI Taxonomy" id="1628268"/>
    <lineage>
        <taxon>Eukaryota</taxon>
        <taxon>Sar</taxon>
        <taxon>Alveolata</taxon>
        <taxon>Dinophyceae</taxon>
        <taxon>Suessiales</taxon>
        <taxon>Symbiodiniaceae</taxon>
        <taxon>Symbiodinium</taxon>
    </lineage>
</organism>
<evidence type="ECO:0000313" key="3">
    <source>
        <dbReference type="EMBL" id="CAE7190367.1"/>
    </source>
</evidence>
<keyword evidence="4" id="KW-1185">Reference proteome</keyword>
<proteinExistence type="inferred from homology"/>
<dbReference type="InterPro" id="IPR000917">
    <property type="entry name" value="Sulfatase_N"/>
</dbReference>
<dbReference type="Pfam" id="PF00884">
    <property type="entry name" value="Sulfatase"/>
    <property type="match status" value="1"/>
</dbReference>
<dbReference type="OrthoDB" id="435622at2759"/>
<protein>
    <submittedName>
        <fullName evidence="3">BetC protein</fullName>
    </submittedName>
</protein>
<dbReference type="InterPro" id="IPR017850">
    <property type="entry name" value="Alkaline_phosphatase_core_sf"/>
</dbReference>
<dbReference type="PANTHER" id="PTHR42693">
    <property type="entry name" value="ARYLSULFATASE FAMILY MEMBER"/>
    <property type="match status" value="1"/>
</dbReference>
<sequence length="348" mass="39034">MGDRVSCARCQTLRSDCAELDVDSVSEEIDSPVVLLQQNLQLTRRPQHPRNASSDRRPNLLLILLDQWRADWAGFDDALVSMPTVKSLASVGTRFTRAYTTSPLCVPARSSLTAVREYKDMWVQKNQDIYASPQMSPTFMSRLRDAGYTTIFAGKDHLSGDSGNLINATEMEVLGVDLFARSSDKYGICKNASKGGVMDHFGLHLKENDLFHAYCDAVGTMGRGGCCNSTPVCETIFMDECGFRCKQEGCLEPDVGVDHWSRLQAEVLLQRHWKRHGDKPWFLQLGFPSPHPPFATSLHDEVGPLPDAVDAQFDYIWAQNTEGRMIQFPNPFRSSVDVRGWPEIKMKP</sequence>
<dbReference type="Gene3D" id="3.40.720.10">
    <property type="entry name" value="Alkaline Phosphatase, subunit A"/>
    <property type="match status" value="1"/>
</dbReference>
<evidence type="ECO:0000256" key="1">
    <source>
        <dbReference type="ARBA" id="ARBA00008779"/>
    </source>
</evidence>
<comment type="caution">
    <text evidence="3">The sequence shown here is derived from an EMBL/GenBank/DDBJ whole genome shotgun (WGS) entry which is preliminary data.</text>
</comment>
<dbReference type="SUPFAM" id="SSF53649">
    <property type="entry name" value="Alkaline phosphatase-like"/>
    <property type="match status" value="1"/>
</dbReference>
<feature type="domain" description="Sulfatase N-terminal" evidence="2">
    <location>
        <begin position="58"/>
        <end position="295"/>
    </location>
</feature>
<dbReference type="GO" id="GO:0004065">
    <property type="term" value="F:arylsulfatase activity"/>
    <property type="evidence" value="ECO:0007669"/>
    <property type="project" value="TreeGrafter"/>
</dbReference>
<accession>A0A812IZH6</accession>
<evidence type="ECO:0000259" key="2">
    <source>
        <dbReference type="Pfam" id="PF00884"/>
    </source>
</evidence>
<name>A0A812IZH6_9DINO</name>
<gene>
    <name evidence="3" type="primary">betC</name>
    <name evidence="3" type="ORF">SNEC2469_LOCUS1103</name>
</gene>
<dbReference type="InterPro" id="IPR050738">
    <property type="entry name" value="Sulfatase"/>
</dbReference>
<evidence type="ECO:0000313" key="4">
    <source>
        <dbReference type="Proteomes" id="UP000601435"/>
    </source>
</evidence>
<dbReference type="EMBL" id="CAJNJA010005438">
    <property type="protein sequence ID" value="CAE7190367.1"/>
    <property type="molecule type" value="Genomic_DNA"/>
</dbReference>
<dbReference type="PANTHER" id="PTHR42693:SF33">
    <property type="entry name" value="ARYLSULFATASE"/>
    <property type="match status" value="1"/>
</dbReference>
<dbReference type="Proteomes" id="UP000601435">
    <property type="component" value="Unassembled WGS sequence"/>
</dbReference>
<comment type="similarity">
    <text evidence="1">Belongs to the sulfatase family.</text>
</comment>
<dbReference type="AlphaFoldDB" id="A0A812IZH6"/>